<proteinExistence type="predicted"/>
<evidence type="ECO:0000313" key="2">
    <source>
        <dbReference type="EMBL" id="KHE92153.1"/>
    </source>
</evidence>
<dbReference type="Gene3D" id="2.60.120.10">
    <property type="entry name" value="Jelly Rolls"/>
    <property type="match status" value="1"/>
</dbReference>
<dbReference type="SUPFAM" id="SSF51206">
    <property type="entry name" value="cAMP-binding domain-like"/>
    <property type="match status" value="1"/>
</dbReference>
<dbReference type="Pfam" id="PF00027">
    <property type="entry name" value="cNMP_binding"/>
    <property type="match status" value="1"/>
</dbReference>
<evidence type="ECO:0000313" key="3">
    <source>
        <dbReference type="Proteomes" id="UP000030652"/>
    </source>
</evidence>
<comment type="caution">
    <text evidence="2">The sequence shown here is derived from an EMBL/GenBank/DDBJ whole genome shotgun (WGS) entry which is preliminary data.</text>
</comment>
<dbReference type="InterPro" id="IPR018490">
    <property type="entry name" value="cNMP-bd_dom_sf"/>
</dbReference>
<sequence>MRRSIWATFGWKAVRGIICAVINGHFQNSLEGDLLQQGGTILLDQDQKIVFYHRKKGNFLSSLGEGQFVGELIFLTSEPINASIVAEQPTEYFSMQADKLKKLF</sequence>
<dbReference type="PROSITE" id="PS50042">
    <property type="entry name" value="CNMP_BINDING_3"/>
    <property type="match status" value="1"/>
</dbReference>
<dbReference type="InterPro" id="IPR014710">
    <property type="entry name" value="RmlC-like_jellyroll"/>
</dbReference>
<evidence type="ECO:0000259" key="1">
    <source>
        <dbReference type="PROSITE" id="PS50042"/>
    </source>
</evidence>
<accession>A0A0B0ELZ7</accession>
<dbReference type="EMBL" id="JRYO01000148">
    <property type="protein sequence ID" value="KHE92153.1"/>
    <property type="molecule type" value="Genomic_DNA"/>
</dbReference>
<dbReference type="AlphaFoldDB" id="A0A0B0ELZ7"/>
<organism evidence="2 3">
    <name type="scientific">Candidatus Scalindua brodae</name>
    <dbReference type="NCBI Taxonomy" id="237368"/>
    <lineage>
        <taxon>Bacteria</taxon>
        <taxon>Pseudomonadati</taxon>
        <taxon>Planctomycetota</taxon>
        <taxon>Candidatus Brocadiia</taxon>
        <taxon>Candidatus Brocadiales</taxon>
        <taxon>Candidatus Scalinduaceae</taxon>
        <taxon>Candidatus Scalindua</taxon>
    </lineage>
</organism>
<feature type="domain" description="Cyclic nucleotide-binding" evidence="1">
    <location>
        <begin position="34"/>
        <end position="104"/>
    </location>
</feature>
<name>A0A0B0ELZ7_9BACT</name>
<gene>
    <name evidence="2" type="ORF">SCABRO_02103</name>
</gene>
<reference evidence="2 3" key="1">
    <citation type="submission" date="2014-10" db="EMBL/GenBank/DDBJ databases">
        <title>Draft genome of anammox bacterium scalindua brodae, obtained using differential coverage binning of sequence data from two enrichment reactors.</title>
        <authorList>
            <person name="Speth D.R."/>
            <person name="Russ L."/>
            <person name="Kartal B."/>
            <person name="Op den Camp H.J."/>
            <person name="Dutilh B.E."/>
            <person name="Jetten M.S."/>
        </authorList>
    </citation>
    <scope>NUCLEOTIDE SEQUENCE [LARGE SCALE GENOMIC DNA]</scope>
    <source>
        <strain evidence="2">RU1</strain>
    </source>
</reference>
<dbReference type="InterPro" id="IPR000595">
    <property type="entry name" value="cNMP-bd_dom"/>
</dbReference>
<dbReference type="Proteomes" id="UP000030652">
    <property type="component" value="Unassembled WGS sequence"/>
</dbReference>
<protein>
    <submittedName>
        <fullName evidence="2">Cyclic nucleotide-binding domain protein</fullName>
    </submittedName>
</protein>